<evidence type="ECO:0000313" key="2">
    <source>
        <dbReference type="EMBL" id="EGZ09067.1"/>
    </source>
</evidence>
<dbReference type="InParanoid" id="G5A6W2"/>
<evidence type="ECO:0000313" key="3">
    <source>
        <dbReference type="Proteomes" id="UP000002640"/>
    </source>
</evidence>
<gene>
    <name evidence="2" type="ORF">PHYSODRAFT_524234</name>
</gene>
<dbReference type="AlphaFoldDB" id="G5A6W2"/>
<sequence length="220" mass="23835">STSGSDSAASPVPDDPNSTSEVGCLLGSHGLEQTAEAQAQAPIEEPRGLFDQVAAPQEGGDAATEGGAKVEQLKHTRAVGVGAHASQLKNKAEFKWMQLATIELQRRQRSEYTNRRLKALLVNQTKVDDALRSVVMKRSALEGMEFLFQMAQSPLDAVDNSSVIMAELEKTASEMYLGSRVLFEKEARISTISCEMKRRVDKQLGQVVEIVSSAPLPCSM</sequence>
<feature type="region of interest" description="Disordered" evidence="1">
    <location>
        <begin position="1"/>
        <end position="24"/>
    </location>
</feature>
<dbReference type="EMBL" id="JH159160">
    <property type="protein sequence ID" value="EGZ09067.1"/>
    <property type="molecule type" value="Genomic_DNA"/>
</dbReference>
<proteinExistence type="predicted"/>
<accession>G5A6W2</accession>
<dbReference type="OMA" id="RSHEAHH"/>
<evidence type="ECO:0000256" key="1">
    <source>
        <dbReference type="SAM" id="MobiDB-lite"/>
    </source>
</evidence>
<dbReference type="RefSeq" id="XP_009535700.1">
    <property type="nucleotide sequence ID" value="XM_009537405.1"/>
</dbReference>
<dbReference type="GeneID" id="20660746"/>
<keyword evidence="3" id="KW-1185">Reference proteome</keyword>
<reference evidence="2 3" key="1">
    <citation type="journal article" date="2006" name="Science">
        <title>Phytophthora genome sequences uncover evolutionary origins and mechanisms of pathogenesis.</title>
        <authorList>
            <person name="Tyler B.M."/>
            <person name="Tripathy S."/>
            <person name="Zhang X."/>
            <person name="Dehal P."/>
            <person name="Jiang R.H."/>
            <person name="Aerts A."/>
            <person name="Arredondo F.D."/>
            <person name="Baxter L."/>
            <person name="Bensasson D."/>
            <person name="Beynon J.L."/>
            <person name="Chapman J."/>
            <person name="Damasceno C.M."/>
            <person name="Dorrance A.E."/>
            <person name="Dou D."/>
            <person name="Dickerman A.W."/>
            <person name="Dubchak I.L."/>
            <person name="Garbelotto M."/>
            <person name="Gijzen M."/>
            <person name="Gordon S.G."/>
            <person name="Govers F."/>
            <person name="Grunwald N.J."/>
            <person name="Huang W."/>
            <person name="Ivors K.L."/>
            <person name="Jones R.W."/>
            <person name="Kamoun S."/>
            <person name="Krampis K."/>
            <person name="Lamour K.H."/>
            <person name="Lee M.K."/>
            <person name="McDonald W.H."/>
            <person name="Medina M."/>
            <person name="Meijer H.J."/>
            <person name="Nordberg E.K."/>
            <person name="Maclean D.J."/>
            <person name="Ospina-Giraldo M.D."/>
            <person name="Morris P.F."/>
            <person name="Phuntumart V."/>
            <person name="Putnam N.H."/>
            <person name="Rash S."/>
            <person name="Rose J.K."/>
            <person name="Sakihama Y."/>
            <person name="Salamov A.A."/>
            <person name="Savidor A."/>
            <person name="Scheuring C.F."/>
            <person name="Smith B.M."/>
            <person name="Sobral B.W."/>
            <person name="Terry A."/>
            <person name="Torto-Alalibo T.A."/>
            <person name="Win J."/>
            <person name="Xu Z."/>
            <person name="Zhang H."/>
            <person name="Grigoriev I.V."/>
            <person name="Rokhsar D.S."/>
            <person name="Boore J.L."/>
        </authorList>
    </citation>
    <scope>NUCLEOTIDE SEQUENCE [LARGE SCALE GENOMIC DNA]</scope>
    <source>
        <strain evidence="2 3">P6497</strain>
    </source>
</reference>
<dbReference type="KEGG" id="psoj:PHYSODRAFT_524234"/>
<feature type="non-terminal residue" evidence="2">
    <location>
        <position position="1"/>
    </location>
</feature>
<dbReference type="Proteomes" id="UP000002640">
    <property type="component" value="Unassembled WGS sequence"/>
</dbReference>
<protein>
    <submittedName>
        <fullName evidence="2">Uncharacterized protein</fullName>
    </submittedName>
</protein>
<name>G5A6W2_PHYSP</name>
<organism evidence="2 3">
    <name type="scientific">Phytophthora sojae (strain P6497)</name>
    <name type="common">Soybean stem and root rot agent</name>
    <name type="synonym">Phytophthora megasperma f. sp. glycines</name>
    <dbReference type="NCBI Taxonomy" id="1094619"/>
    <lineage>
        <taxon>Eukaryota</taxon>
        <taxon>Sar</taxon>
        <taxon>Stramenopiles</taxon>
        <taxon>Oomycota</taxon>
        <taxon>Peronosporomycetes</taxon>
        <taxon>Peronosporales</taxon>
        <taxon>Peronosporaceae</taxon>
        <taxon>Phytophthora</taxon>
    </lineage>
</organism>